<proteinExistence type="predicted"/>
<accession>A0A1S8TK83</accession>
<dbReference type="EMBL" id="LZZM01000132">
    <property type="protein sequence ID" value="OOM78141.1"/>
    <property type="molecule type" value="Genomic_DNA"/>
</dbReference>
<name>A0A1S8TK83_9CLOT</name>
<dbReference type="AlphaFoldDB" id="A0A1S8TK83"/>
<dbReference type="Proteomes" id="UP000190890">
    <property type="component" value="Unassembled WGS sequence"/>
</dbReference>
<keyword evidence="1" id="KW-1133">Transmembrane helix</keyword>
<keyword evidence="1" id="KW-0812">Transmembrane</keyword>
<keyword evidence="3" id="KW-1185">Reference proteome</keyword>
<comment type="caution">
    <text evidence="2">The sequence shown here is derived from an EMBL/GenBank/DDBJ whole genome shotgun (WGS) entry which is preliminary data.</text>
</comment>
<organism evidence="2 3">
    <name type="scientific">Clostridium puniceum</name>
    <dbReference type="NCBI Taxonomy" id="29367"/>
    <lineage>
        <taxon>Bacteria</taxon>
        <taxon>Bacillati</taxon>
        <taxon>Bacillota</taxon>
        <taxon>Clostridia</taxon>
        <taxon>Eubacteriales</taxon>
        <taxon>Clostridiaceae</taxon>
        <taxon>Clostridium</taxon>
    </lineage>
</organism>
<sequence>MKKFINILINNKNLKKVSILTVILLLILIVFFFHATSDLPFIYSQF</sequence>
<reference evidence="2 3" key="1">
    <citation type="submission" date="2016-05" db="EMBL/GenBank/DDBJ databases">
        <title>Microbial solvent formation.</title>
        <authorList>
            <person name="Poehlein A."/>
            <person name="Montoya Solano J.D."/>
            <person name="Flitsch S."/>
            <person name="Krabben P."/>
            <person name="Duerre P."/>
            <person name="Daniel R."/>
        </authorList>
    </citation>
    <scope>NUCLEOTIDE SEQUENCE [LARGE SCALE GENOMIC DNA]</scope>
    <source>
        <strain evidence="2 3">DSM 2619</strain>
    </source>
</reference>
<evidence type="ECO:0000256" key="1">
    <source>
        <dbReference type="SAM" id="Phobius"/>
    </source>
</evidence>
<keyword evidence="1" id="KW-0472">Membrane</keyword>
<evidence type="ECO:0000313" key="3">
    <source>
        <dbReference type="Proteomes" id="UP000190890"/>
    </source>
</evidence>
<gene>
    <name evidence="2" type="ORF">CLPUN_20000</name>
</gene>
<protein>
    <submittedName>
        <fullName evidence="2">Uncharacterized protein</fullName>
    </submittedName>
</protein>
<evidence type="ECO:0000313" key="2">
    <source>
        <dbReference type="EMBL" id="OOM78141.1"/>
    </source>
</evidence>
<feature type="transmembrane region" description="Helical" evidence="1">
    <location>
        <begin position="20"/>
        <end position="43"/>
    </location>
</feature>